<dbReference type="AlphaFoldDB" id="A0A1G6TA03"/>
<dbReference type="RefSeq" id="WP_091452537.1">
    <property type="nucleotide sequence ID" value="NZ_FMZZ01000009.1"/>
</dbReference>
<dbReference type="OrthoDB" id="3696927at2"/>
<evidence type="ECO:0000313" key="1">
    <source>
        <dbReference type="EMBL" id="SDD25155.1"/>
    </source>
</evidence>
<gene>
    <name evidence="1" type="ORF">SAMN05216174_10915</name>
</gene>
<name>A0A1G6TA03_9PSEU</name>
<accession>A0A1G6TA03</accession>
<reference evidence="2" key="1">
    <citation type="submission" date="2016-10" db="EMBL/GenBank/DDBJ databases">
        <authorList>
            <person name="Varghese N."/>
            <person name="Submissions S."/>
        </authorList>
    </citation>
    <scope>NUCLEOTIDE SEQUENCE [LARGE SCALE GENOMIC DNA]</scope>
    <source>
        <strain evidence="2">IBRC-M 10403</strain>
    </source>
</reference>
<dbReference type="STRING" id="1271860.SAMN05216174_10915"/>
<dbReference type="EMBL" id="FMZZ01000009">
    <property type="protein sequence ID" value="SDD25155.1"/>
    <property type="molecule type" value="Genomic_DNA"/>
</dbReference>
<protein>
    <submittedName>
        <fullName evidence="1">Uncharacterized protein</fullName>
    </submittedName>
</protein>
<dbReference type="Proteomes" id="UP000199501">
    <property type="component" value="Unassembled WGS sequence"/>
</dbReference>
<evidence type="ECO:0000313" key="2">
    <source>
        <dbReference type="Proteomes" id="UP000199501"/>
    </source>
</evidence>
<sequence length="108" mass="11124">MEVNKGFQVFGGTVNLGQAAIGDNASVHIGQPDPTAALNTLRHLLATHEVSPGATELTDEVATELEQPTPDKGKLQRLLDALTKLVAPVEPVATAVSDLSTAVAAITS</sequence>
<keyword evidence="2" id="KW-1185">Reference proteome</keyword>
<organism evidence="1 2">
    <name type="scientific">Actinokineospora iranica</name>
    <dbReference type="NCBI Taxonomy" id="1271860"/>
    <lineage>
        <taxon>Bacteria</taxon>
        <taxon>Bacillati</taxon>
        <taxon>Actinomycetota</taxon>
        <taxon>Actinomycetes</taxon>
        <taxon>Pseudonocardiales</taxon>
        <taxon>Pseudonocardiaceae</taxon>
        <taxon>Actinokineospora</taxon>
    </lineage>
</organism>
<proteinExistence type="predicted"/>